<dbReference type="InterPro" id="IPR011200">
    <property type="entry name" value="UCP012608"/>
</dbReference>
<evidence type="ECO:0000313" key="2">
    <source>
        <dbReference type="Proteomes" id="UP001193035"/>
    </source>
</evidence>
<gene>
    <name evidence="1" type="ORF">FGK63_20275</name>
</gene>
<organism evidence="1 2">
    <name type="scientific">Ruegeria sediminis</name>
    <dbReference type="NCBI Taxonomy" id="2583820"/>
    <lineage>
        <taxon>Bacteria</taxon>
        <taxon>Pseudomonadati</taxon>
        <taxon>Pseudomonadota</taxon>
        <taxon>Alphaproteobacteria</taxon>
        <taxon>Rhodobacterales</taxon>
        <taxon>Roseobacteraceae</taxon>
        <taxon>Ruegeria</taxon>
    </lineage>
</organism>
<accession>A0ABY2WSZ2</accession>
<comment type="caution">
    <text evidence="1">The sequence shown here is derived from an EMBL/GenBank/DDBJ whole genome shotgun (WGS) entry which is preliminary data.</text>
</comment>
<name>A0ABY2WSZ2_9RHOB</name>
<sequence>MSTRELADRYLAFADREAHGVSPTYESYATSAAKNSDLLDRLLDLPDGKQQPNLLFAATRHAVGLPDDGFDFARHALDAWDEVRPIILSRSTQTNEPGRCACLLPALAQIEEPLAIIEVGAAAGLCLIPDRYGYDYGRAQLPAADVDAPMFPCKASDQTPIPPSLPEITWRAGLDLNPLDVRSDEDVQWLKTLVWPEQTKRLSRLDAAISVARRDPPRVIAGDLLEETEALAAKAPTGARLVIFHTAVLNYVAPKVRKEFATLVNDLGAEWLANEGASILPEVASMNMLEDRPGAFVLSHNGHAIARTGPHGQFVDWL</sequence>
<proteinExistence type="predicted"/>
<dbReference type="EMBL" id="VCPD01000012">
    <property type="protein sequence ID" value="TMV02606.1"/>
    <property type="molecule type" value="Genomic_DNA"/>
</dbReference>
<protein>
    <submittedName>
        <fullName evidence="1">DUF2332 domain-containing protein</fullName>
    </submittedName>
</protein>
<dbReference type="Pfam" id="PF10094">
    <property type="entry name" value="DUF2332"/>
    <property type="match status" value="1"/>
</dbReference>
<keyword evidence="2" id="KW-1185">Reference proteome</keyword>
<dbReference type="Proteomes" id="UP001193035">
    <property type="component" value="Unassembled WGS sequence"/>
</dbReference>
<reference evidence="1 2" key="1">
    <citation type="submission" date="2019-05" db="EMBL/GenBank/DDBJ databases">
        <title>Ruegeria sp. nov., isolated from tidal flat.</title>
        <authorList>
            <person name="Kim W."/>
        </authorList>
    </citation>
    <scope>NUCLEOTIDE SEQUENCE [LARGE SCALE GENOMIC DNA]</scope>
    <source>
        <strain evidence="1 2">CAU 1488</strain>
    </source>
</reference>
<evidence type="ECO:0000313" key="1">
    <source>
        <dbReference type="EMBL" id="TMV02606.1"/>
    </source>
</evidence>